<dbReference type="EMBL" id="FMWL01000023">
    <property type="protein sequence ID" value="SCZ81801.1"/>
    <property type="molecule type" value="Genomic_DNA"/>
</dbReference>
<dbReference type="Proteomes" id="UP000199208">
    <property type="component" value="Unassembled WGS sequence"/>
</dbReference>
<gene>
    <name evidence="1" type="ORF">SAMN03080599_03045</name>
</gene>
<dbReference type="AlphaFoldDB" id="A0A1G5S7V7"/>
<organism evidence="1 2">
    <name type="scientific">Acidaminobacter hydrogenoformans DSM 2784</name>
    <dbReference type="NCBI Taxonomy" id="1120920"/>
    <lineage>
        <taxon>Bacteria</taxon>
        <taxon>Bacillati</taxon>
        <taxon>Bacillota</taxon>
        <taxon>Clostridia</taxon>
        <taxon>Peptostreptococcales</taxon>
        <taxon>Acidaminobacteraceae</taxon>
        <taxon>Acidaminobacter</taxon>
    </lineage>
</organism>
<evidence type="ECO:0000313" key="2">
    <source>
        <dbReference type="Proteomes" id="UP000199208"/>
    </source>
</evidence>
<reference evidence="1 2" key="1">
    <citation type="submission" date="2016-10" db="EMBL/GenBank/DDBJ databases">
        <authorList>
            <person name="de Groot N.N."/>
        </authorList>
    </citation>
    <scope>NUCLEOTIDE SEQUENCE [LARGE SCALE GENOMIC DNA]</scope>
    <source>
        <strain evidence="1 2">DSM 2784</strain>
    </source>
</reference>
<evidence type="ECO:0000313" key="1">
    <source>
        <dbReference type="EMBL" id="SCZ81801.1"/>
    </source>
</evidence>
<name>A0A1G5S7V7_9FIRM</name>
<accession>A0A1G5S7V7</accession>
<protein>
    <submittedName>
        <fullName evidence="1">Uncharacterized protein</fullName>
    </submittedName>
</protein>
<keyword evidence="2" id="KW-1185">Reference proteome</keyword>
<proteinExistence type="predicted"/>
<dbReference type="PROSITE" id="PS51257">
    <property type="entry name" value="PROKAR_LIPOPROTEIN"/>
    <property type="match status" value="1"/>
</dbReference>
<sequence>MGVVSDRLTSLYPFVSSCTNINILLNLIKEFYIFFVNLSVERHLMCVSDLFYIGFQANAILNQAEIKLKYFIINYLKMSS</sequence>